<proteinExistence type="predicted"/>
<feature type="transmembrane region" description="Helical" evidence="2">
    <location>
        <begin position="254"/>
        <end position="275"/>
    </location>
</feature>
<protein>
    <submittedName>
        <fullName evidence="3">Uncharacterized protein</fullName>
    </submittedName>
</protein>
<dbReference type="OrthoDB" id="203796at2759"/>
<name>A0A1C7MSY8_GRIFR</name>
<keyword evidence="4" id="KW-1185">Reference proteome</keyword>
<dbReference type="PANTHER" id="PTHR37848">
    <property type="entry name" value="EXPRESSED PROTEIN"/>
    <property type="match status" value="1"/>
</dbReference>
<keyword evidence="2" id="KW-0812">Transmembrane</keyword>
<gene>
    <name evidence="3" type="ORF">A0H81_01073</name>
</gene>
<evidence type="ECO:0000313" key="3">
    <source>
        <dbReference type="EMBL" id="OBZ79486.1"/>
    </source>
</evidence>
<feature type="region of interest" description="Disordered" evidence="1">
    <location>
        <begin position="1"/>
        <end position="47"/>
    </location>
</feature>
<evidence type="ECO:0000256" key="1">
    <source>
        <dbReference type="SAM" id="MobiDB-lite"/>
    </source>
</evidence>
<dbReference type="AlphaFoldDB" id="A0A1C7MSY8"/>
<evidence type="ECO:0000256" key="2">
    <source>
        <dbReference type="SAM" id="Phobius"/>
    </source>
</evidence>
<sequence length="431" mass="48747">MVTKSDPFEDPQPAAPQTAGPSLPQLSRKPTRGRVLSARGEQPPPQFTPYEAEYFLSGGNIVSHDRHLNEDGEALYRFLLSHSQAPPTYLLHFYGDHMESRMRMVTRTEANGQTRTEPDILTTLGDPDFDFSIDVGQSIASGPVHWSVPDEEPAYRGKMYEEVDTRTTDTFHAELGVRRKAAKEEIKRAKQWEEEKKATGLPPWIGPYEGWDGRNPLVDPPAMSVLRSSKTLREWADEYCASDKLLKEFIYRKIVYGWQVAGLGAAAVAAVKATYYSGNYKVDFEISNDKIYIRPDNRLSRTLSNKWIVFLLWILLIYPFIWLYKRFGQRGGGQWKVCGGAYALKSWQLVDPAFDPPPPFPGTNDWRMTQTSAGPAKLVGLREGEWFQRWEGTIRRAVSGRLESKTPLMHPDDAPTSAAIGLDGYQAYHVV</sequence>
<comment type="caution">
    <text evidence="3">The sequence shown here is derived from an EMBL/GenBank/DDBJ whole genome shotgun (WGS) entry which is preliminary data.</text>
</comment>
<keyword evidence="2" id="KW-1133">Transmembrane helix</keyword>
<dbReference type="PANTHER" id="PTHR37848:SF1">
    <property type="entry name" value="SUN DOMAIN-CONTAINING PROTEIN"/>
    <property type="match status" value="1"/>
</dbReference>
<organism evidence="3 4">
    <name type="scientific">Grifola frondosa</name>
    <name type="common">Maitake</name>
    <name type="synonym">Polyporus frondosus</name>
    <dbReference type="NCBI Taxonomy" id="5627"/>
    <lineage>
        <taxon>Eukaryota</taxon>
        <taxon>Fungi</taxon>
        <taxon>Dikarya</taxon>
        <taxon>Basidiomycota</taxon>
        <taxon>Agaricomycotina</taxon>
        <taxon>Agaricomycetes</taxon>
        <taxon>Polyporales</taxon>
        <taxon>Grifolaceae</taxon>
        <taxon>Grifola</taxon>
    </lineage>
</organism>
<dbReference type="EMBL" id="LUGG01000001">
    <property type="protein sequence ID" value="OBZ79486.1"/>
    <property type="molecule type" value="Genomic_DNA"/>
</dbReference>
<dbReference type="OMA" id="GGRWEVC"/>
<reference evidence="3 4" key="1">
    <citation type="submission" date="2016-03" db="EMBL/GenBank/DDBJ databases">
        <title>Whole genome sequencing of Grifola frondosa 9006-11.</title>
        <authorList>
            <person name="Min B."/>
            <person name="Park H."/>
            <person name="Kim J.-G."/>
            <person name="Cho H."/>
            <person name="Oh Y.-L."/>
            <person name="Kong W.-S."/>
            <person name="Choi I.-G."/>
        </authorList>
    </citation>
    <scope>NUCLEOTIDE SEQUENCE [LARGE SCALE GENOMIC DNA]</scope>
    <source>
        <strain evidence="3 4">9006-11</strain>
    </source>
</reference>
<keyword evidence="2" id="KW-0472">Membrane</keyword>
<evidence type="ECO:0000313" key="4">
    <source>
        <dbReference type="Proteomes" id="UP000092993"/>
    </source>
</evidence>
<accession>A0A1C7MSY8</accession>
<feature type="transmembrane region" description="Helical" evidence="2">
    <location>
        <begin position="307"/>
        <end position="324"/>
    </location>
</feature>
<dbReference type="Proteomes" id="UP000092993">
    <property type="component" value="Unassembled WGS sequence"/>
</dbReference>